<dbReference type="Gene3D" id="4.10.1100.10">
    <property type="entry name" value="Transcription factor, SBP-box domain"/>
    <property type="match status" value="1"/>
</dbReference>
<dbReference type="InterPro" id="IPR036893">
    <property type="entry name" value="SBP_sf"/>
</dbReference>
<keyword evidence="1" id="KW-0479">Metal-binding</keyword>
<dbReference type="SUPFAM" id="SSF103612">
    <property type="entry name" value="SBT domain"/>
    <property type="match status" value="1"/>
</dbReference>
<keyword evidence="6" id="KW-1133">Transmembrane helix</keyword>
<sequence length="773" mass="86478">MKTPTPTPTPPLSPSQLSPQKTSVSEMDLYLPSADDPSTTWDFGDLLDFTVDDHFPLSFDSDHLPPPLSEPETSIPLQTDTPDRIRKRDPRLTCENFLAGRIPCACPEEDERLEEEEDNSGNKRPRTARAVAGIARCQVPGCEIDISELKGYHRRHRVCLGCANAGAVVLDGQSKRYCQQCGKFHILSDFDEGKRSCRRKLERHNKRRRRRSIGSKGSVEKEPPGDLLADNVSCDVEAGKDSLCLSNQMAEGAVVESEVGHVLTPCSVPGLQNIHSNNVTSILTSDETHKDGQKGNPEHALSSYCENKSAYSSTCPTGRISFKLYDWNPAEFPRRLRHQIFEWLANMPVELEGYVRPGCTILTSFIAMPTFMWMKLLEDPASYIHDFIIVPGKLLSGRGTVLVNLNNMIFRVSKDSVMKVNMEVRAPRLHYVYPYCFEAGKPIEFVACGSNLIQPKFRFLVSFAGKYLEHDYSVAFAKTEGVTAFSFNRQLYKICVACTEPNLLGPAFIEVENESGLSNFIPILIGDKDACSEVMRFDASLHSKGSQFSKTCQDSVPGQRASSQFILDIAWLLKETRSEESTRSILTSSQIHRYNSLLNFLVCHDFITILDKVLQSLKILMDNLELNGTVNGVNDGDMRLFEKNVNHARDVLCWKLEKSRDSVVQLQYSEMPSIGHVSSQKLQDKEMGANGKSKVMGESECVPLLGGEVVMNVMHIKELPRKSCHRIFATTKRSAMFVIATAAVCFGVCVVFLHPNKVGEFAVTVRRCLFDKF</sequence>
<evidence type="ECO:0000256" key="3">
    <source>
        <dbReference type="ARBA" id="ARBA00022833"/>
    </source>
</evidence>
<dbReference type="GO" id="GO:0005634">
    <property type="term" value="C:nucleus"/>
    <property type="evidence" value="ECO:0007669"/>
    <property type="project" value="InterPro"/>
</dbReference>
<dbReference type="PANTHER" id="PTHR31251">
    <property type="entry name" value="SQUAMOSA PROMOTER-BINDING-LIKE PROTEIN 4"/>
    <property type="match status" value="1"/>
</dbReference>
<dbReference type="Pfam" id="PF26102">
    <property type="entry name" value="Ig_SPL7"/>
    <property type="match status" value="1"/>
</dbReference>
<evidence type="ECO:0000259" key="7">
    <source>
        <dbReference type="PROSITE" id="PS51141"/>
    </source>
</evidence>
<dbReference type="PANTHER" id="PTHR31251:SF108">
    <property type="entry name" value="SQUAMOSA PROMOTER-BINDING-LIKE PROTEIN 7"/>
    <property type="match status" value="1"/>
</dbReference>
<keyword evidence="6" id="KW-0812">Transmembrane</keyword>
<dbReference type="PROSITE" id="PS51141">
    <property type="entry name" value="ZF_SBP"/>
    <property type="match status" value="1"/>
</dbReference>
<dbReference type="Pfam" id="PF03110">
    <property type="entry name" value="SBP"/>
    <property type="match status" value="1"/>
</dbReference>
<proteinExistence type="evidence at transcript level"/>
<dbReference type="GO" id="GO:0008270">
    <property type="term" value="F:zinc ion binding"/>
    <property type="evidence" value="ECO:0007669"/>
    <property type="project" value="UniProtKB-KW"/>
</dbReference>
<keyword evidence="3" id="KW-0862">Zinc</keyword>
<feature type="compositionally biased region" description="Low complexity" evidence="5">
    <location>
        <begin position="14"/>
        <end position="23"/>
    </location>
</feature>
<dbReference type="EMBL" id="MT239464">
    <property type="protein sequence ID" value="QMV47670.1"/>
    <property type="molecule type" value="mRNA"/>
</dbReference>
<feature type="compositionally biased region" description="Polar residues" evidence="5">
    <location>
        <begin position="71"/>
        <end position="80"/>
    </location>
</feature>
<name>A0A7G5CEJ2_PAESU</name>
<reference evidence="8" key="1">
    <citation type="journal article" date="2020" name="Plant Cell">
        <title>Molecular characterization and expression analysis of the SQUAMOSA PROMOTER BINDING PROTEIN-LIKE gene family in Paeonia suffruticosa.</title>
        <authorList>
            <person name="Wang S."/>
            <person name="Ren X."/>
            <person name="Xue J."/>
            <person name="Xue Y."/>
            <person name="Cheng X."/>
            <person name="Hou X."/>
            <person name="Zhang X."/>
        </authorList>
    </citation>
    <scope>NUCLEOTIDE SEQUENCE</scope>
</reference>
<dbReference type="InterPro" id="IPR004333">
    <property type="entry name" value="SBP_dom"/>
</dbReference>
<keyword evidence="6" id="KW-0472">Membrane</keyword>
<dbReference type="InterPro" id="IPR044817">
    <property type="entry name" value="SBP-like"/>
</dbReference>
<feature type="compositionally biased region" description="Pro residues" evidence="5">
    <location>
        <begin position="1"/>
        <end position="13"/>
    </location>
</feature>
<evidence type="ECO:0000256" key="6">
    <source>
        <dbReference type="SAM" id="Phobius"/>
    </source>
</evidence>
<gene>
    <name evidence="8" type="primary">SPL7</name>
</gene>
<keyword evidence="2 4" id="KW-0863">Zinc-finger</keyword>
<dbReference type="AlphaFoldDB" id="A0A7G5CEJ2"/>
<feature type="region of interest" description="Disordered" evidence="5">
    <location>
        <begin position="61"/>
        <end position="85"/>
    </location>
</feature>
<feature type="region of interest" description="Disordered" evidence="5">
    <location>
        <begin position="1"/>
        <end position="37"/>
    </location>
</feature>
<evidence type="ECO:0000256" key="5">
    <source>
        <dbReference type="SAM" id="MobiDB-lite"/>
    </source>
</evidence>
<evidence type="ECO:0000256" key="1">
    <source>
        <dbReference type="ARBA" id="ARBA00022723"/>
    </source>
</evidence>
<feature type="transmembrane region" description="Helical" evidence="6">
    <location>
        <begin position="734"/>
        <end position="753"/>
    </location>
</feature>
<protein>
    <submittedName>
        <fullName evidence="8">Squamosa-binding protein-like 7</fullName>
    </submittedName>
</protein>
<feature type="compositionally biased region" description="Basic residues" evidence="5">
    <location>
        <begin position="201"/>
        <end position="213"/>
    </location>
</feature>
<evidence type="ECO:0000256" key="2">
    <source>
        <dbReference type="ARBA" id="ARBA00022771"/>
    </source>
</evidence>
<accession>A0A7G5CEJ2</accession>
<feature type="domain" description="SBP-type" evidence="7">
    <location>
        <begin position="134"/>
        <end position="211"/>
    </location>
</feature>
<organism evidence="8">
    <name type="scientific">Paeonia suffruticosa</name>
    <name type="common">Tree peony</name>
    <name type="synonym">Paeonia moutan</name>
    <dbReference type="NCBI Taxonomy" id="45171"/>
    <lineage>
        <taxon>Eukaryota</taxon>
        <taxon>Viridiplantae</taxon>
        <taxon>Streptophyta</taxon>
        <taxon>Embryophyta</taxon>
        <taxon>Tracheophyta</taxon>
        <taxon>Spermatophyta</taxon>
        <taxon>Magnoliopsida</taxon>
        <taxon>eudicotyledons</taxon>
        <taxon>Gunneridae</taxon>
        <taxon>Pentapetalae</taxon>
        <taxon>Saxifragales</taxon>
        <taxon>Paeoniaceae</taxon>
        <taxon>Paeonia</taxon>
    </lineage>
</organism>
<dbReference type="GO" id="GO:0003677">
    <property type="term" value="F:DNA binding"/>
    <property type="evidence" value="ECO:0007669"/>
    <property type="project" value="InterPro"/>
</dbReference>
<feature type="region of interest" description="Disordered" evidence="5">
    <location>
        <begin position="201"/>
        <end position="226"/>
    </location>
</feature>
<evidence type="ECO:0000313" key="8">
    <source>
        <dbReference type="EMBL" id="QMV47670.1"/>
    </source>
</evidence>
<evidence type="ECO:0000256" key="4">
    <source>
        <dbReference type="PROSITE-ProRule" id="PRU00470"/>
    </source>
</evidence>